<dbReference type="Proteomes" id="UP000290560">
    <property type="component" value="Unassembled WGS sequence"/>
</dbReference>
<feature type="compositionally biased region" description="Acidic residues" evidence="1">
    <location>
        <begin position="9"/>
        <end position="18"/>
    </location>
</feature>
<feature type="region of interest" description="Disordered" evidence="1">
    <location>
        <begin position="1"/>
        <end position="37"/>
    </location>
</feature>
<evidence type="ECO:0000256" key="1">
    <source>
        <dbReference type="SAM" id="MobiDB-lite"/>
    </source>
</evidence>
<protein>
    <submittedName>
        <fullName evidence="2">Uncharacterized protein</fullName>
    </submittedName>
</protein>
<evidence type="ECO:0000313" key="2">
    <source>
        <dbReference type="EMBL" id="RZR73357.1"/>
    </source>
</evidence>
<dbReference type="AlphaFoldDB" id="A0A445MGE6"/>
<feature type="compositionally biased region" description="Acidic residues" evidence="1">
    <location>
        <begin position="215"/>
        <end position="232"/>
    </location>
</feature>
<gene>
    <name evidence="2" type="ORF">BHM03_00023195</name>
</gene>
<feature type="region of interest" description="Disordered" evidence="1">
    <location>
        <begin position="212"/>
        <end position="233"/>
    </location>
</feature>
<accession>A0A445MGE6</accession>
<proteinExistence type="predicted"/>
<dbReference type="EMBL" id="KV875893">
    <property type="protein sequence ID" value="RZR73357.1"/>
    <property type="molecule type" value="Genomic_DNA"/>
</dbReference>
<sequence>MTYTGESNHDDEEVESAVEEGIAGGGRGKEACDDEVDDKAEIEKKKKKNVKQLILLPIRRFEKFCNENKERRNRRKASRPPAIPFPYAYDDPAVAIGCCFRPPPPIPDDLPFGPNPNPTTKPSRASYHGFMKSMLEKNDFYSQESIVVHRDTRPPNIILLLPTSHCFVKLLYHSRTIMIISHNEGGEAEVGEVGDKGERELDHHVVGTICRGAGEDEVGGGGDEDAQEDEEGPKDHYMHSFRFVDAHPLEAGPEALELIVNVGETACVQRPTWQQWFGAATGGRFHDDASSRH</sequence>
<name>A0A445MGE6_ENSVE</name>
<reference evidence="2" key="1">
    <citation type="journal article" date="2018" name="Data Brief">
        <title>Genome sequence data from 17 accessions of Ensete ventricosum, a staple food crop for millions in Ethiopia.</title>
        <authorList>
            <person name="Yemataw Z."/>
            <person name="Muzemil S."/>
            <person name="Ambachew D."/>
            <person name="Tripathi L."/>
            <person name="Tesfaye K."/>
            <person name="Chala A."/>
            <person name="Farbos A."/>
            <person name="O'Neill P."/>
            <person name="Moore K."/>
            <person name="Grant M."/>
            <person name="Studholme D.J."/>
        </authorList>
    </citation>
    <scope>NUCLEOTIDE SEQUENCE [LARGE SCALE GENOMIC DNA]</scope>
    <source>
        <tissue evidence="2">Leaf</tissue>
    </source>
</reference>
<organism evidence="2">
    <name type="scientific">Ensete ventricosum</name>
    <name type="common">Abyssinian banana</name>
    <name type="synonym">Musa ensete</name>
    <dbReference type="NCBI Taxonomy" id="4639"/>
    <lineage>
        <taxon>Eukaryota</taxon>
        <taxon>Viridiplantae</taxon>
        <taxon>Streptophyta</taxon>
        <taxon>Embryophyta</taxon>
        <taxon>Tracheophyta</taxon>
        <taxon>Spermatophyta</taxon>
        <taxon>Magnoliopsida</taxon>
        <taxon>Liliopsida</taxon>
        <taxon>Zingiberales</taxon>
        <taxon>Musaceae</taxon>
        <taxon>Ensete</taxon>
    </lineage>
</organism>